<name>A0A7S3SAY7_EMIHU</name>
<feature type="compositionally biased region" description="Low complexity" evidence="1">
    <location>
        <begin position="24"/>
        <end position="47"/>
    </location>
</feature>
<feature type="region of interest" description="Disordered" evidence="1">
    <location>
        <begin position="1"/>
        <end position="51"/>
    </location>
</feature>
<gene>
    <name evidence="2" type="ORF">EHUX00137_LOCUS17449</name>
</gene>
<accession>A0A7S3SAY7</accession>
<feature type="compositionally biased region" description="Basic residues" evidence="1">
    <location>
        <begin position="1"/>
        <end position="16"/>
    </location>
</feature>
<sequence>MGRRRAPRTAHARRRLLRGEEGARAGPTGRLSAGRLSAGAAGSRSAACPTARRPRRLLVERRSLTRSLTRLVPLVIGKLLQVAPASDPEAWVVRARGEPAARSGPALLVLPSELWRTGPRRLRNRGSGGALLNFRGLSDGISVRAHGDEDSAGGSEAACRRASPRTRFELRRIASPPPPPPPPRTASTLPQPAPVTAASAVPLPTPQHAALDSPPLNSSLGP</sequence>
<protein>
    <submittedName>
        <fullName evidence="2">Uncharacterized protein</fullName>
    </submittedName>
</protein>
<organism evidence="2">
    <name type="scientific">Emiliania huxleyi</name>
    <name type="common">Coccolithophore</name>
    <name type="synonym">Pontosphaera huxleyi</name>
    <dbReference type="NCBI Taxonomy" id="2903"/>
    <lineage>
        <taxon>Eukaryota</taxon>
        <taxon>Haptista</taxon>
        <taxon>Haptophyta</taxon>
        <taxon>Prymnesiophyceae</taxon>
        <taxon>Isochrysidales</taxon>
        <taxon>Noelaerhabdaceae</taxon>
        <taxon>Emiliania</taxon>
    </lineage>
</organism>
<reference evidence="2" key="1">
    <citation type="submission" date="2021-01" db="EMBL/GenBank/DDBJ databases">
        <authorList>
            <person name="Corre E."/>
            <person name="Pelletier E."/>
            <person name="Niang G."/>
            <person name="Scheremetjew M."/>
            <person name="Finn R."/>
            <person name="Kale V."/>
            <person name="Holt S."/>
            <person name="Cochrane G."/>
            <person name="Meng A."/>
            <person name="Brown T."/>
            <person name="Cohen L."/>
        </authorList>
    </citation>
    <scope>NUCLEOTIDE SEQUENCE</scope>
    <source>
        <strain evidence="2">379</strain>
    </source>
</reference>
<feature type="region of interest" description="Disordered" evidence="1">
    <location>
        <begin position="145"/>
        <end position="222"/>
    </location>
</feature>
<evidence type="ECO:0000256" key="1">
    <source>
        <dbReference type="SAM" id="MobiDB-lite"/>
    </source>
</evidence>
<dbReference type="AlphaFoldDB" id="A0A7S3SAY7"/>
<feature type="compositionally biased region" description="Pro residues" evidence="1">
    <location>
        <begin position="175"/>
        <end position="184"/>
    </location>
</feature>
<evidence type="ECO:0000313" key="2">
    <source>
        <dbReference type="EMBL" id="CAE0549417.1"/>
    </source>
</evidence>
<proteinExistence type="predicted"/>
<dbReference type="EMBL" id="HBIR01022803">
    <property type="protein sequence ID" value="CAE0549417.1"/>
    <property type="molecule type" value="Transcribed_RNA"/>
</dbReference>